<evidence type="ECO:0000313" key="3">
    <source>
        <dbReference type="Proteomes" id="UP000298355"/>
    </source>
</evidence>
<organism evidence="2 3">
    <name type="scientific">Cryobacterium breve</name>
    <dbReference type="NCBI Taxonomy" id="1259258"/>
    <lineage>
        <taxon>Bacteria</taxon>
        <taxon>Bacillati</taxon>
        <taxon>Actinomycetota</taxon>
        <taxon>Actinomycetes</taxon>
        <taxon>Micrococcales</taxon>
        <taxon>Microbacteriaceae</taxon>
        <taxon>Cryobacterium</taxon>
    </lineage>
</organism>
<feature type="compositionally biased region" description="Basic and acidic residues" evidence="1">
    <location>
        <begin position="147"/>
        <end position="168"/>
    </location>
</feature>
<feature type="region of interest" description="Disordered" evidence="1">
    <location>
        <begin position="1"/>
        <end position="66"/>
    </location>
</feature>
<accession>A0ABY2J2B0</accession>
<evidence type="ECO:0000256" key="1">
    <source>
        <dbReference type="SAM" id="MobiDB-lite"/>
    </source>
</evidence>
<feature type="compositionally biased region" description="Basic and acidic residues" evidence="1">
    <location>
        <begin position="28"/>
        <end position="66"/>
    </location>
</feature>
<keyword evidence="3" id="KW-1185">Reference proteome</keyword>
<dbReference type="EMBL" id="SOGJ01000018">
    <property type="protein sequence ID" value="TFC98879.1"/>
    <property type="molecule type" value="Genomic_DNA"/>
</dbReference>
<sequence length="262" mass="30095">MRRQDAKPQVGNLQPEGALCRVNDPDQPEGKKDPREVQRDELHDEDQHHDQEANNHEDHQNDSHDRAAGQAHAVVVVAQHFGELVHDRLRGRIDSPADERVRQCAEELHQNRTHSRAKRCADKEQWRVQAQRFRQVPARLLTAGGADELRDEQSSKHEHGQAETDSVRADKPISRQIRQGRMRDRGQHIISQALSAVLQHLERVARRIRPEVCETVCCFYSTTNGIPHTPKELTYRTNGLFDAAVYVVVQALHRIRTRLLSH</sequence>
<dbReference type="Proteomes" id="UP000298355">
    <property type="component" value="Unassembled WGS sequence"/>
</dbReference>
<comment type="caution">
    <text evidence="2">The sequence shown here is derived from an EMBL/GenBank/DDBJ whole genome shotgun (WGS) entry which is preliminary data.</text>
</comment>
<proteinExistence type="predicted"/>
<reference evidence="2 3" key="1">
    <citation type="submission" date="2019-03" db="EMBL/GenBank/DDBJ databases">
        <title>Genomics of glacier-inhabiting Cryobacterium strains.</title>
        <authorList>
            <person name="Liu Q."/>
            <person name="Xin Y.-H."/>
        </authorList>
    </citation>
    <scope>NUCLEOTIDE SEQUENCE [LARGE SCALE GENOMIC DNA]</scope>
    <source>
        <strain evidence="2 3">TMT4-23</strain>
    </source>
</reference>
<feature type="region of interest" description="Disordered" evidence="1">
    <location>
        <begin position="146"/>
        <end position="168"/>
    </location>
</feature>
<name>A0ABY2J2B0_9MICO</name>
<protein>
    <submittedName>
        <fullName evidence="2">Uncharacterized protein</fullName>
    </submittedName>
</protein>
<gene>
    <name evidence="2" type="ORF">E3O65_07005</name>
</gene>
<evidence type="ECO:0000313" key="2">
    <source>
        <dbReference type="EMBL" id="TFC98879.1"/>
    </source>
</evidence>